<dbReference type="STRING" id="1202724.AM493_15655"/>
<dbReference type="Proteomes" id="UP000037755">
    <property type="component" value="Unassembled WGS sequence"/>
</dbReference>
<proteinExistence type="predicted"/>
<comment type="caution">
    <text evidence="1">The sequence shown here is derived from an EMBL/GenBank/DDBJ whole genome shotgun (WGS) entry which is preliminary data.</text>
</comment>
<accession>A0A0M9VJ40</accession>
<dbReference type="PATRIC" id="fig|1202724.3.peg.3251"/>
<dbReference type="RefSeq" id="WP_054408966.1">
    <property type="nucleotide sequence ID" value="NZ_FOYA01000005.1"/>
</dbReference>
<evidence type="ECO:0000313" key="2">
    <source>
        <dbReference type="Proteomes" id="UP000037755"/>
    </source>
</evidence>
<dbReference type="OrthoDB" id="1366040at2"/>
<evidence type="ECO:0000313" key="1">
    <source>
        <dbReference type="EMBL" id="KOS07312.1"/>
    </source>
</evidence>
<name>A0A0M9VJ40_9FLAO</name>
<keyword evidence="2" id="KW-1185">Reference proteome</keyword>
<sequence>MLMALHIFNFSIDNPHTLTEFSRVDEDFEEVDSFVELVLEEVLMIDDAIPEHHSKTPISHKMFQKKATWFFGEQYDFVFEAPVAENYKIILADTFYKDTPYLSPYLALFSPPPEV</sequence>
<reference evidence="1 2" key="1">
    <citation type="submission" date="2015-08" db="EMBL/GenBank/DDBJ databases">
        <title>Whole genome sequence of Flavobacterium akiainvivens IK-1T, from decaying Wikstroemia oahuensis, an endemic Hawaiian shrub.</title>
        <authorList>
            <person name="Wan X."/>
            <person name="Hou S."/>
            <person name="Saito J."/>
            <person name="Donachie S."/>
        </authorList>
    </citation>
    <scope>NUCLEOTIDE SEQUENCE [LARGE SCALE GENOMIC DNA]</scope>
    <source>
        <strain evidence="1 2">IK-1</strain>
    </source>
</reference>
<organism evidence="1 2">
    <name type="scientific">Flavobacterium akiainvivens</name>
    <dbReference type="NCBI Taxonomy" id="1202724"/>
    <lineage>
        <taxon>Bacteria</taxon>
        <taxon>Pseudomonadati</taxon>
        <taxon>Bacteroidota</taxon>
        <taxon>Flavobacteriia</taxon>
        <taxon>Flavobacteriales</taxon>
        <taxon>Flavobacteriaceae</taxon>
        <taxon>Flavobacterium</taxon>
    </lineage>
</organism>
<gene>
    <name evidence="1" type="ORF">AM493_15655</name>
</gene>
<dbReference type="AlphaFoldDB" id="A0A0M9VJ40"/>
<protein>
    <submittedName>
        <fullName evidence="1">Uncharacterized protein</fullName>
    </submittedName>
</protein>
<dbReference type="EMBL" id="LIYD01000005">
    <property type="protein sequence ID" value="KOS07312.1"/>
    <property type="molecule type" value="Genomic_DNA"/>
</dbReference>